<dbReference type="InterPro" id="IPR032816">
    <property type="entry name" value="VTT_dom"/>
</dbReference>
<organism evidence="3 4">
    <name type="scientific">Pseudothauera lacus</name>
    <dbReference type="NCBI Taxonomy" id="2136175"/>
    <lineage>
        <taxon>Bacteria</taxon>
        <taxon>Pseudomonadati</taxon>
        <taxon>Pseudomonadota</taxon>
        <taxon>Betaproteobacteria</taxon>
        <taxon>Rhodocyclales</taxon>
        <taxon>Zoogloeaceae</taxon>
        <taxon>Pseudothauera</taxon>
    </lineage>
</organism>
<accession>A0A2T4IDV7</accession>
<feature type="transmembrane region" description="Helical" evidence="1">
    <location>
        <begin position="39"/>
        <end position="62"/>
    </location>
</feature>
<dbReference type="PANTHER" id="PTHR42709:SF11">
    <property type="entry name" value="DEDA FAMILY PROTEIN"/>
    <property type="match status" value="1"/>
</dbReference>
<proteinExistence type="predicted"/>
<keyword evidence="1" id="KW-0472">Membrane</keyword>
<evidence type="ECO:0000313" key="3">
    <source>
        <dbReference type="EMBL" id="PTD95957.1"/>
    </source>
</evidence>
<reference evidence="3 4" key="1">
    <citation type="submission" date="2018-03" db="EMBL/GenBank/DDBJ databases">
        <authorList>
            <person name="Keele B.F."/>
        </authorList>
    </citation>
    <scope>NUCLEOTIDE SEQUENCE [LARGE SCALE GENOMIC DNA]</scope>
    <source>
        <strain evidence="3 4">D20</strain>
    </source>
</reference>
<dbReference type="PANTHER" id="PTHR42709">
    <property type="entry name" value="ALKALINE PHOSPHATASE LIKE PROTEIN"/>
    <property type="match status" value="1"/>
</dbReference>
<dbReference type="InterPro" id="IPR051311">
    <property type="entry name" value="DedA_domain"/>
</dbReference>
<comment type="caution">
    <text evidence="3">The sequence shown here is derived from an EMBL/GenBank/DDBJ whole genome shotgun (WGS) entry which is preliminary data.</text>
</comment>
<dbReference type="OrthoDB" id="8549942at2"/>
<feature type="transmembrane region" description="Helical" evidence="1">
    <location>
        <begin position="128"/>
        <end position="151"/>
    </location>
</feature>
<feature type="transmembrane region" description="Helical" evidence="1">
    <location>
        <begin position="157"/>
        <end position="178"/>
    </location>
</feature>
<dbReference type="EMBL" id="PZKC01000009">
    <property type="protein sequence ID" value="PTD95957.1"/>
    <property type="molecule type" value="Genomic_DNA"/>
</dbReference>
<gene>
    <name evidence="3" type="ORF">C8261_11790</name>
</gene>
<keyword evidence="1" id="KW-1133">Transmembrane helix</keyword>
<keyword evidence="4" id="KW-1185">Reference proteome</keyword>
<dbReference type="RefSeq" id="WP_107493921.1">
    <property type="nucleotide sequence ID" value="NZ_PZKC01000009.1"/>
</dbReference>
<dbReference type="AlphaFoldDB" id="A0A2T4IDV7"/>
<feature type="transmembrane region" description="Helical" evidence="1">
    <location>
        <begin position="6"/>
        <end position="27"/>
    </location>
</feature>
<keyword evidence="1" id="KW-0812">Transmembrane</keyword>
<sequence>MIQQNIVKAIVALVLFVFAIGALGMVFEEEMAAATNWIIGRIGFAGMCLILLVTDTFVTPFPPDILLVLIAKSELAEHWPRYVLVLGMVSVCGGMLGWGIGRWLGHLPQVTRLFGEFKDEHRDFIRKYGFWAVVLGSITPLPFSVTCWAAGIMALRWQTVLAAATLFRIPRFFLYYQLIAYSGEIGRLFG</sequence>
<feature type="transmembrane region" description="Helical" evidence="1">
    <location>
        <begin position="82"/>
        <end position="104"/>
    </location>
</feature>
<dbReference type="Pfam" id="PF09335">
    <property type="entry name" value="VTT_dom"/>
    <property type="match status" value="1"/>
</dbReference>
<evidence type="ECO:0000313" key="4">
    <source>
        <dbReference type="Proteomes" id="UP000241193"/>
    </source>
</evidence>
<feature type="domain" description="VTT" evidence="2">
    <location>
        <begin position="74"/>
        <end position="179"/>
    </location>
</feature>
<protein>
    <recommendedName>
        <fullName evidence="2">VTT domain-containing protein</fullName>
    </recommendedName>
</protein>
<dbReference type="Proteomes" id="UP000241193">
    <property type="component" value="Unassembled WGS sequence"/>
</dbReference>
<evidence type="ECO:0000259" key="2">
    <source>
        <dbReference type="Pfam" id="PF09335"/>
    </source>
</evidence>
<dbReference type="GO" id="GO:0005886">
    <property type="term" value="C:plasma membrane"/>
    <property type="evidence" value="ECO:0007669"/>
    <property type="project" value="TreeGrafter"/>
</dbReference>
<name>A0A2T4IDV7_9RHOO</name>
<evidence type="ECO:0000256" key="1">
    <source>
        <dbReference type="SAM" id="Phobius"/>
    </source>
</evidence>
<reference evidence="3 4" key="2">
    <citation type="submission" date="2018-04" db="EMBL/GenBank/DDBJ databases">
        <title>Thauera lacus sp. nov., isolated from an saline lake in Inner Mongolia, China.</title>
        <authorList>
            <person name="Liang Q.-Y."/>
        </authorList>
    </citation>
    <scope>NUCLEOTIDE SEQUENCE [LARGE SCALE GENOMIC DNA]</scope>
    <source>
        <strain evidence="3 4">D20</strain>
    </source>
</reference>